<dbReference type="GO" id="GO:0046872">
    <property type="term" value="F:metal ion binding"/>
    <property type="evidence" value="ECO:0007669"/>
    <property type="project" value="UniProtKB-KW"/>
</dbReference>
<dbReference type="SUPFAM" id="SSF55424">
    <property type="entry name" value="FAD/NAD-linked reductases, dimerisation (C-terminal) domain"/>
    <property type="match status" value="1"/>
</dbReference>
<dbReference type="GO" id="GO:0016651">
    <property type="term" value="F:oxidoreductase activity, acting on NAD(P)H"/>
    <property type="evidence" value="ECO:0007669"/>
    <property type="project" value="TreeGrafter"/>
</dbReference>
<keyword evidence="6" id="KW-0560">Oxidoreductase</keyword>
<dbReference type="Pfam" id="PF14759">
    <property type="entry name" value="Reductase_C"/>
    <property type="match status" value="1"/>
</dbReference>
<feature type="region of interest" description="Disordered" evidence="9">
    <location>
        <begin position="1"/>
        <end position="20"/>
    </location>
</feature>
<dbReference type="Gene3D" id="3.30.390.30">
    <property type="match status" value="1"/>
</dbReference>
<accession>T1BQN3</accession>
<evidence type="ECO:0000259" key="10">
    <source>
        <dbReference type="PROSITE" id="PS51296"/>
    </source>
</evidence>
<keyword evidence="2" id="KW-0285">Flavoprotein</keyword>
<dbReference type="SUPFAM" id="SSF51905">
    <property type="entry name" value="FAD/NAD(P)-binding domain"/>
    <property type="match status" value="2"/>
</dbReference>
<proteinExistence type="predicted"/>
<dbReference type="PANTHER" id="PTHR43557:SF2">
    <property type="entry name" value="RIESKE DOMAIN-CONTAINING PROTEIN-RELATED"/>
    <property type="match status" value="1"/>
</dbReference>
<name>T1BQN3_9ZZZZ</name>
<feature type="domain" description="Rieske" evidence="10">
    <location>
        <begin position="19"/>
        <end position="114"/>
    </location>
</feature>
<dbReference type="SUPFAM" id="SSF50022">
    <property type="entry name" value="ISP domain"/>
    <property type="match status" value="1"/>
</dbReference>
<evidence type="ECO:0000256" key="6">
    <source>
        <dbReference type="ARBA" id="ARBA00023002"/>
    </source>
</evidence>
<comment type="caution">
    <text evidence="11">The sequence shown here is derived from an EMBL/GenBank/DDBJ whole genome shotgun (WGS) entry which is preliminary data.</text>
</comment>
<dbReference type="PRINTS" id="PR00368">
    <property type="entry name" value="FADPNR"/>
</dbReference>
<evidence type="ECO:0000256" key="8">
    <source>
        <dbReference type="ARBA" id="ARBA00023014"/>
    </source>
</evidence>
<dbReference type="AlphaFoldDB" id="T1BQN3"/>
<keyword evidence="4" id="KW-0479">Metal-binding</keyword>
<reference evidence="11" key="1">
    <citation type="submission" date="2013-08" db="EMBL/GenBank/DDBJ databases">
        <authorList>
            <person name="Mendez C."/>
            <person name="Richter M."/>
            <person name="Ferrer M."/>
            <person name="Sanchez J."/>
        </authorList>
    </citation>
    <scope>NUCLEOTIDE SEQUENCE</scope>
</reference>
<evidence type="ECO:0000256" key="9">
    <source>
        <dbReference type="SAM" id="MobiDB-lite"/>
    </source>
</evidence>
<evidence type="ECO:0000256" key="1">
    <source>
        <dbReference type="ARBA" id="ARBA00001974"/>
    </source>
</evidence>
<dbReference type="InterPro" id="IPR016156">
    <property type="entry name" value="FAD/NAD-linked_Rdtase_dimer_sf"/>
</dbReference>
<dbReference type="InterPro" id="IPR017941">
    <property type="entry name" value="Rieske_2Fe-2S"/>
</dbReference>
<comment type="cofactor">
    <cofactor evidence="1">
        <name>FAD</name>
        <dbReference type="ChEBI" id="CHEBI:57692"/>
    </cofactor>
</comment>
<dbReference type="PROSITE" id="PS51296">
    <property type="entry name" value="RIESKE"/>
    <property type="match status" value="1"/>
</dbReference>
<dbReference type="InterPro" id="IPR023753">
    <property type="entry name" value="FAD/NAD-binding_dom"/>
</dbReference>
<dbReference type="GO" id="GO:0005737">
    <property type="term" value="C:cytoplasm"/>
    <property type="evidence" value="ECO:0007669"/>
    <property type="project" value="TreeGrafter"/>
</dbReference>
<dbReference type="InterPro" id="IPR028202">
    <property type="entry name" value="Reductase_C"/>
</dbReference>
<gene>
    <name evidence="11" type="ORF">B1A_06081</name>
</gene>
<dbReference type="InterPro" id="IPR036922">
    <property type="entry name" value="Rieske_2Fe-2S_sf"/>
</dbReference>
<dbReference type="InterPro" id="IPR050446">
    <property type="entry name" value="FAD-oxidoreductase/Apoptosis"/>
</dbReference>
<dbReference type="PRINTS" id="PR00411">
    <property type="entry name" value="PNDRDTASEI"/>
</dbReference>
<keyword evidence="8" id="KW-0411">Iron-sulfur</keyword>
<evidence type="ECO:0000256" key="2">
    <source>
        <dbReference type="ARBA" id="ARBA00022630"/>
    </source>
</evidence>
<keyword evidence="7" id="KW-0408">Iron</keyword>
<dbReference type="EMBL" id="AUZX01004420">
    <property type="protein sequence ID" value="EQD70888.1"/>
    <property type="molecule type" value="Genomic_DNA"/>
</dbReference>
<dbReference type="Gene3D" id="3.50.50.60">
    <property type="entry name" value="FAD/NAD(P)-binding domain"/>
    <property type="match status" value="2"/>
</dbReference>
<evidence type="ECO:0000256" key="4">
    <source>
        <dbReference type="ARBA" id="ARBA00022723"/>
    </source>
</evidence>
<feature type="compositionally biased region" description="Polar residues" evidence="9">
    <location>
        <begin position="1"/>
        <end position="10"/>
    </location>
</feature>
<evidence type="ECO:0000256" key="7">
    <source>
        <dbReference type="ARBA" id="ARBA00023004"/>
    </source>
</evidence>
<sequence length="514" mass="54911">MSGGNAMSETQHLDGPDLSRGVAQDQLTEGQPLLGHIDGEAVILVRHGTRIDAVSATCTHYAGPLAEGVVDGERVYCPWHHACFSLRSGMVLGAPGLNPLRCYTVEERDGRVFVTVPRTPPRPAPPPRNPASVLIVGAGAAGEAAATELRRAGHAGSITLLAAEPDTPVDRPNLSKDYLAGKTPPEWLPLRGAEYWQEQDIRLLPGARATALDTAARRVMCSDGRQFEYAALLLATGAQPIRLLIPGADASHVHVLRSLADTQAILTAIERGARRVVVIGASFIGLEVAAALRARAIEVHVVAPETRPLQRVFGARLADHLRGVHEALGTVFHLGRKPAAIHAHAVELDDGALLPADLVVMGVGVRPDVALAEQAGLRIDNGIVVDRYLATSVADVWAAGDVANWPDARGGQRQRIEHWALAQAQGKAAARNLLGFVEPFLEVPFFWSQHGDLTLSYVGHATHWDAQEEEGDPASGNYLCRYLLDGSVRAVVSIGRDRDSLRAQIAMRHAVSAS</sequence>
<reference evidence="11" key="2">
    <citation type="journal article" date="2014" name="ISME J.">
        <title>Microbial stratification in low pH oxic and suboxic macroscopic growths along an acid mine drainage.</title>
        <authorList>
            <person name="Mendez-Garcia C."/>
            <person name="Mesa V."/>
            <person name="Sprenger R.R."/>
            <person name="Richter M."/>
            <person name="Diez M.S."/>
            <person name="Solano J."/>
            <person name="Bargiela R."/>
            <person name="Golyshina O.V."/>
            <person name="Manteca A."/>
            <person name="Ramos J.L."/>
            <person name="Gallego J.R."/>
            <person name="Llorente I."/>
            <person name="Martins Dos Santos V.A."/>
            <person name="Jensen O.N."/>
            <person name="Pelaez A.I."/>
            <person name="Sanchez J."/>
            <person name="Ferrer M."/>
        </authorList>
    </citation>
    <scope>NUCLEOTIDE SEQUENCE</scope>
</reference>
<evidence type="ECO:0000256" key="5">
    <source>
        <dbReference type="ARBA" id="ARBA00022827"/>
    </source>
</evidence>
<evidence type="ECO:0000313" key="11">
    <source>
        <dbReference type="EMBL" id="EQD70888.1"/>
    </source>
</evidence>
<evidence type="ECO:0000256" key="3">
    <source>
        <dbReference type="ARBA" id="ARBA00022714"/>
    </source>
</evidence>
<dbReference type="Pfam" id="PF00355">
    <property type="entry name" value="Rieske"/>
    <property type="match status" value="1"/>
</dbReference>
<keyword evidence="5" id="KW-0274">FAD</keyword>
<dbReference type="Pfam" id="PF07992">
    <property type="entry name" value="Pyr_redox_2"/>
    <property type="match status" value="1"/>
</dbReference>
<dbReference type="PANTHER" id="PTHR43557">
    <property type="entry name" value="APOPTOSIS-INDUCING FACTOR 1"/>
    <property type="match status" value="1"/>
</dbReference>
<keyword evidence="3" id="KW-0001">2Fe-2S</keyword>
<dbReference type="Gene3D" id="2.102.10.10">
    <property type="entry name" value="Rieske [2Fe-2S] iron-sulphur domain"/>
    <property type="match status" value="1"/>
</dbReference>
<protein>
    <submittedName>
        <fullName evidence="11">FAD-dependent pyridine nucleotide-disulfide oxidoreductase</fullName>
    </submittedName>
</protein>
<organism evidence="11">
    <name type="scientific">mine drainage metagenome</name>
    <dbReference type="NCBI Taxonomy" id="410659"/>
    <lineage>
        <taxon>unclassified sequences</taxon>
        <taxon>metagenomes</taxon>
        <taxon>ecological metagenomes</taxon>
    </lineage>
</organism>
<dbReference type="InterPro" id="IPR036188">
    <property type="entry name" value="FAD/NAD-bd_sf"/>
</dbReference>
<dbReference type="GO" id="GO:0051537">
    <property type="term" value="F:2 iron, 2 sulfur cluster binding"/>
    <property type="evidence" value="ECO:0007669"/>
    <property type="project" value="UniProtKB-KW"/>
</dbReference>